<keyword evidence="2" id="KW-1185">Reference proteome</keyword>
<dbReference type="EMBL" id="LFJC01000003">
    <property type="protein sequence ID" value="PIT00190.1"/>
    <property type="molecule type" value="Genomic_DNA"/>
</dbReference>
<comment type="caution">
    <text evidence="1">The sequence shown here is derived from an EMBL/GenBank/DDBJ whole genome shotgun (WGS) entry which is preliminary data.</text>
</comment>
<organism evidence="1 2">
    <name type="scientific">Bradyrhizobium nitroreducens</name>
    <dbReference type="NCBI Taxonomy" id="709803"/>
    <lineage>
        <taxon>Bacteria</taxon>
        <taxon>Pseudomonadati</taxon>
        <taxon>Pseudomonadota</taxon>
        <taxon>Alphaproteobacteria</taxon>
        <taxon>Hyphomicrobiales</taxon>
        <taxon>Nitrobacteraceae</taxon>
        <taxon>Bradyrhizobium</taxon>
    </lineage>
</organism>
<sequence length="73" mass="8090">MRGIKVLTDWSGPKIRMVNDVVAHRHGSIKFEELALATGLLESDEIPSAVRDGVERIALSVQPNRWPIKARSA</sequence>
<protein>
    <submittedName>
        <fullName evidence="1">Uncharacterized protein</fullName>
    </submittedName>
</protein>
<accession>A0A2M6U6F6</accession>
<reference evidence="1 2" key="1">
    <citation type="submission" date="2015-06" db="EMBL/GenBank/DDBJ databases">
        <title>Comparative genome analysis of nirS-carrying Bradyrhizobium sp. strains.</title>
        <authorList>
            <person name="Ishii S."/>
            <person name="Jang J."/>
            <person name="Nishizawa T."/>
            <person name="Senoo K."/>
        </authorList>
    </citation>
    <scope>NUCLEOTIDE SEQUENCE [LARGE SCALE GENOMIC DNA]</scope>
    <source>
        <strain evidence="1 2">TSA1</strain>
    </source>
</reference>
<evidence type="ECO:0000313" key="1">
    <source>
        <dbReference type="EMBL" id="PIT00190.1"/>
    </source>
</evidence>
<gene>
    <name evidence="1" type="ORF">TSA1_04995</name>
</gene>
<proteinExistence type="predicted"/>
<dbReference type="AlphaFoldDB" id="A0A2M6U6F6"/>
<evidence type="ECO:0000313" key="2">
    <source>
        <dbReference type="Proteomes" id="UP000228930"/>
    </source>
</evidence>
<name>A0A2M6U6F6_9BRAD</name>
<dbReference type="Proteomes" id="UP000228930">
    <property type="component" value="Unassembled WGS sequence"/>
</dbReference>